<evidence type="ECO:0000256" key="3">
    <source>
        <dbReference type="ARBA" id="ARBA00022475"/>
    </source>
</evidence>
<evidence type="ECO:0000313" key="6">
    <source>
        <dbReference type="Proteomes" id="UP000620064"/>
    </source>
</evidence>
<proteinExistence type="inferred from homology"/>
<dbReference type="Gene3D" id="2.120.10.30">
    <property type="entry name" value="TolB, C-terminal domain"/>
    <property type="match status" value="1"/>
</dbReference>
<dbReference type="RefSeq" id="WP_188616518.1">
    <property type="nucleotide sequence ID" value="NZ_BMLV01000001.1"/>
</dbReference>
<dbReference type="EMBL" id="BMLV01000001">
    <property type="protein sequence ID" value="GGP02106.1"/>
    <property type="molecule type" value="Genomic_DNA"/>
</dbReference>
<comment type="caution">
    <text evidence="5">The sequence shown here is derived from an EMBL/GenBank/DDBJ whole genome shotgun (WGS) entry which is preliminary data.</text>
</comment>
<accession>A0ABQ2NG82</accession>
<keyword evidence="4" id="KW-0472">Membrane</keyword>
<keyword evidence="3" id="KW-1003">Cell membrane</keyword>
<dbReference type="InterPro" id="IPR009722">
    <property type="entry name" value="YjiK/CarP"/>
</dbReference>
<gene>
    <name evidence="5" type="ORF">GCM10010992_05160</name>
</gene>
<comment type="subcellular location">
    <subcellularLocation>
        <location evidence="1">Cell membrane</location>
    </subcellularLocation>
</comment>
<evidence type="ECO:0000313" key="5">
    <source>
        <dbReference type="EMBL" id="GGP02106.1"/>
    </source>
</evidence>
<name>A0ABQ2NG82_9FLAO</name>
<dbReference type="SUPFAM" id="SSF63829">
    <property type="entry name" value="Calcium-dependent phosphotriesterase"/>
    <property type="match status" value="1"/>
</dbReference>
<evidence type="ECO:0000256" key="2">
    <source>
        <dbReference type="ARBA" id="ARBA00009852"/>
    </source>
</evidence>
<dbReference type="Pfam" id="PF06977">
    <property type="entry name" value="SdiA-regulated"/>
    <property type="match status" value="1"/>
</dbReference>
<evidence type="ECO:0000256" key="4">
    <source>
        <dbReference type="ARBA" id="ARBA00023136"/>
    </source>
</evidence>
<keyword evidence="6" id="KW-1185">Reference proteome</keyword>
<protein>
    <submittedName>
        <fullName evidence="5">Uncharacterized protein</fullName>
    </submittedName>
</protein>
<dbReference type="InterPro" id="IPR011042">
    <property type="entry name" value="6-blade_b-propeller_TolB-like"/>
</dbReference>
<evidence type="ECO:0000256" key="1">
    <source>
        <dbReference type="ARBA" id="ARBA00004236"/>
    </source>
</evidence>
<dbReference type="Proteomes" id="UP000620064">
    <property type="component" value="Unassembled WGS sequence"/>
</dbReference>
<organism evidence="5 6">
    <name type="scientific">Cloacibacterium rupense</name>
    <dbReference type="NCBI Taxonomy" id="517423"/>
    <lineage>
        <taxon>Bacteria</taxon>
        <taxon>Pseudomonadati</taxon>
        <taxon>Bacteroidota</taxon>
        <taxon>Flavobacteriia</taxon>
        <taxon>Flavobacteriales</taxon>
        <taxon>Weeksellaceae</taxon>
    </lineage>
</organism>
<reference evidence="6" key="1">
    <citation type="journal article" date="2019" name="Int. J. Syst. Evol. Microbiol.">
        <title>The Global Catalogue of Microorganisms (GCM) 10K type strain sequencing project: providing services to taxonomists for standard genome sequencing and annotation.</title>
        <authorList>
            <consortium name="The Broad Institute Genomics Platform"/>
            <consortium name="The Broad Institute Genome Sequencing Center for Infectious Disease"/>
            <person name="Wu L."/>
            <person name="Ma J."/>
        </authorList>
    </citation>
    <scope>NUCLEOTIDE SEQUENCE [LARGE SCALE GENOMIC DNA]</scope>
    <source>
        <strain evidence="6">CGMCC 1.7656</strain>
    </source>
</reference>
<comment type="similarity">
    <text evidence="2">Belongs to the YjiK family.</text>
</comment>
<sequence length="251" mass="28408">MVLIKNILAVALAVLALDSQKEDSIAAVNTPSEKDWKEYKTGLKNLSGLSFNQDQSALLAITDKGSIYEINFEGKIKRQLPFDEFGDFEAIAIDSRKNTIYLADENTMSVYELSKNEKKLNKIVNISIPNAAYNRGLEGLTCGRDTLYIANQSEPCRLFKYSTVNKKIISLDLPYATFLSDIFYDETDNTLWIIDSKQYKITHCKLNGKIIAQQDIPMVRKAEGLCVDRNKKIAWIGCDKTGNLYRIKLKI</sequence>